<evidence type="ECO:0000256" key="2">
    <source>
        <dbReference type="ARBA" id="ARBA00022801"/>
    </source>
</evidence>
<comment type="caution">
    <text evidence="6">The sequence shown here is derived from an EMBL/GenBank/DDBJ whole genome shotgun (WGS) entry which is preliminary data.</text>
</comment>
<keyword evidence="7" id="KW-1185">Reference proteome</keyword>
<proteinExistence type="inferred from homology"/>
<evidence type="ECO:0000256" key="4">
    <source>
        <dbReference type="RuleBase" id="RU003476"/>
    </source>
</evidence>
<dbReference type="SUPFAM" id="SSF55811">
    <property type="entry name" value="Nudix"/>
    <property type="match status" value="1"/>
</dbReference>
<dbReference type="PROSITE" id="PS00893">
    <property type="entry name" value="NUDIX_BOX"/>
    <property type="match status" value="1"/>
</dbReference>
<dbReference type="PRINTS" id="PR00502">
    <property type="entry name" value="NUDIXFAMILY"/>
</dbReference>
<keyword evidence="3" id="KW-0460">Magnesium</keyword>
<comment type="cofactor">
    <cofactor evidence="1">
        <name>Mg(2+)</name>
        <dbReference type="ChEBI" id="CHEBI:18420"/>
    </cofactor>
</comment>
<evidence type="ECO:0000313" key="6">
    <source>
        <dbReference type="EMBL" id="MBD2863077.1"/>
    </source>
</evidence>
<evidence type="ECO:0000256" key="3">
    <source>
        <dbReference type="ARBA" id="ARBA00022842"/>
    </source>
</evidence>
<dbReference type="PANTHER" id="PTHR43222:SF2">
    <property type="entry name" value="NUDIX HYDROLASE 23, CHLOROPLASTIC"/>
    <property type="match status" value="1"/>
</dbReference>
<sequence>MDYPELVLPRLRYQYCPMCRTKLIRGVLGDDGIERVSCPSCRWTHYPSNAMGVVILITTDHGIVGLLPPDAPASFPGALPGGHGEYGESPEEAAVREAYEETGLHVAITQLLGWEFARNESYPGPMLNFYFEAKAVGGVLRGSEEGRAAVFELDRFPSVSPKRGGSTRTLKLYKEKLDQRKLGSMGN</sequence>
<dbReference type="InterPro" id="IPR000086">
    <property type="entry name" value="NUDIX_hydrolase_dom"/>
</dbReference>
<gene>
    <name evidence="6" type="ORF">IDH45_13875</name>
</gene>
<name>A0A927CAM3_9BACL</name>
<dbReference type="AlphaFoldDB" id="A0A927CAM3"/>
<accession>A0A927CAM3</accession>
<dbReference type="RefSeq" id="WP_190928549.1">
    <property type="nucleotide sequence ID" value="NZ_JACXJA010000016.1"/>
</dbReference>
<reference evidence="6" key="1">
    <citation type="submission" date="2020-09" db="EMBL/GenBank/DDBJ databases">
        <title>A novel bacterium of genus Paenibacillus, isolated from South China Sea.</title>
        <authorList>
            <person name="Huang H."/>
            <person name="Mo K."/>
            <person name="Hu Y."/>
        </authorList>
    </citation>
    <scope>NUCLEOTIDE SEQUENCE</scope>
    <source>
        <strain evidence="6">IB182363</strain>
    </source>
</reference>
<dbReference type="PANTHER" id="PTHR43222">
    <property type="entry name" value="NUDIX HYDROLASE 23"/>
    <property type="match status" value="1"/>
</dbReference>
<dbReference type="InterPro" id="IPR020476">
    <property type="entry name" value="Nudix_hydrolase"/>
</dbReference>
<protein>
    <submittedName>
        <fullName evidence="6">NUDIX domain-containing protein</fullName>
    </submittedName>
</protein>
<evidence type="ECO:0000259" key="5">
    <source>
        <dbReference type="PROSITE" id="PS51462"/>
    </source>
</evidence>
<dbReference type="CDD" id="cd02883">
    <property type="entry name" value="NUDIX_Hydrolase"/>
    <property type="match status" value="1"/>
</dbReference>
<organism evidence="6 7">
    <name type="scientific">Paenibacillus oceani</name>
    <dbReference type="NCBI Taxonomy" id="2772510"/>
    <lineage>
        <taxon>Bacteria</taxon>
        <taxon>Bacillati</taxon>
        <taxon>Bacillota</taxon>
        <taxon>Bacilli</taxon>
        <taxon>Bacillales</taxon>
        <taxon>Paenibacillaceae</taxon>
        <taxon>Paenibacillus</taxon>
    </lineage>
</organism>
<dbReference type="EMBL" id="JACXJA010000016">
    <property type="protein sequence ID" value="MBD2863077.1"/>
    <property type="molecule type" value="Genomic_DNA"/>
</dbReference>
<dbReference type="InterPro" id="IPR015797">
    <property type="entry name" value="NUDIX_hydrolase-like_dom_sf"/>
</dbReference>
<dbReference type="Proteomes" id="UP000639396">
    <property type="component" value="Unassembled WGS sequence"/>
</dbReference>
<evidence type="ECO:0000256" key="1">
    <source>
        <dbReference type="ARBA" id="ARBA00001946"/>
    </source>
</evidence>
<dbReference type="Gene3D" id="3.90.79.10">
    <property type="entry name" value="Nucleoside Triphosphate Pyrophosphohydrolase"/>
    <property type="match status" value="1"/>
</dbReference>
<feature type="domain" description="Nudix hydrolase" evidence="5">
    <location>
        <begin position="48"/>
        <end position="174"/>
    </location>
</feature>
<comment type="similarity">
    <text evidence="4">Belongs to the Nudix hydrolase family.</text>
</comment>
<evidence type="ECO:0000313" key="7">
    <source>
        <dbReference type="Proteomes" id="UP000639396"/>
    </source>
</evidence>
<dbReference type="PROSITE" id="PS51462">
    <property type="entry name" value="NUDIX"/>
    <property type="match status" value="1"/>
</dbReference>
<dbReference type="Pfam" id="PF00293">
    <property type="entry name" value="NUDIX"/>
    <property type="match status" value="1"/>
</dbReference>
<dbReference type="InterPro" id="IPR020084">
    <property type="entry name" value="NUDIX_hydrolase_CS"/>
</dbReference>
<keyword evidence="2 4" id="KW-0378">Hydrolase</keyword>
<dbReference type="GO" id="GO:0016787">
    <property type="term" value="F:hydrolase activity"/>
    <property type="evidence" value="ECO:0007669"/>
    <property type="project" value="UniProtKB-KW"/>
</dbReference>